<reference evidence="1 2" key="1">
    <citation type="submission" date="2018-09" db="EMBL/GenBank/DDBJ databases">
        <title>Identification of marine bacteria producing industrial enzymes.</title>
        <authorList>
            <person name="Cheng T.H."/>
            <person name="Saidin J."/>
            <person name="Muhd D.D."/>
            <person name="Isa M.N.M."/>
            <person name="Bakar M.F.A."/>
            <person name="Ismail N."/>
        </authorList>
    </citation>
    <scope>NUCLEOTIDE SEQUENCE [LARGE SCALE GENOMIC DNA]</scope>
    <source>
        <strain evidence="1 2">MNAD 1.6</strain>
    </source>
</reference>
<protein>
    <recommendedName>
        <fullName evidence="3">Lipoprotein</fullName>
    </recommendedName>
</protein>
<accession>A0A3A3EQG4</accession>
<organism evidence="1 2">
    <name type="scientific">Pseudoalteromonas gelatinilytica</name>
    <dbReference type="NCBI Taxonomy" id="1703256"/>
    <lineage>
        <taxon>Bacteria</taxon>
        <taxon>Pseudomonadati</taxon>
        <taxon>Pseudomonadota</taxon>
        <taxon>Gammaproteobacteria</taxon>
        <taxon>Alteromonadales</taxon>
        <taxon>Pseudoalteromonadaceae</taxon>
        <taxon>Pseudoalteromonas</taxon>
    </lineage>
</organism>
<dbReference type="RefSeq" id="WP_119852535.1">
    <property type="nucleotide sequence ID" value="NZ_QYSE01000001.1"/>
</dbReference>
<dbReference type="Proteomes" id="UP000265938">
    <property type="component" value="Unassembled WGS sequence"/>
</dbReference>
<evidence type="ECO:0008006" key="3">
    <source>
        <dbReference type="Google" id="ProtNLM"/>
    </source>
</evidence>
<evidence type="ECO:0000313" key="1">
    <source>
        <dbReference type="EMBL" id="RJF37923.1"/>
    </source>
</evidence>
<evidence type="ECO:0000313" key="2">
    <source>
        <dbReference type="Proteomes" id="UP000265938"/>
    </source>
</evidence>
<proteinExistence type="predicted"/>
<sequence>MIRRLTLVIGVFLLQACTVTFVQPYDEKLVDGTEAFYKEVSKGLIEAESKSLEHRNPVIPLKPESNPGHISHYKLFYSSAMVSANSLIIRAMVNRGKVDEIGLSVHKEIETIISEAVPSNCKDGKSVITEKITLTLQNYLDLKCLISNWEVQHLSAQNETLKKGNWEGRQISLMNMIVNIQKAESFKYEAQVN</sequence>
<dbReference type="EMBL" id="QYSE01000001">
    <property type="protein sequence ID" value="RJF37923.1"/>
    <property type="molecule type" value="Genomic_DNA"/>
</dbReference>
<dbReference type="AlphaFoldDB" id="A0A3A3EQG4"/>
<gene>
    <name evidence="1" type="ORF">D4741_07620</name>
</gene>
<name>A0A3A3EQG4_9GAMM</name>
<comment type="caution">
    <text evidence="1">The sequence shown here is derived from an EMBL/GenBank/DDBJ whole genome shotgun (WGS) entry which is preliminary data.</text>
</comment>
<dbReference type="PROSITE" id="PS51257">
    <property type="entry name" value="PROKAR_LIPOPROTEIN"/>
    <property type="match status" value="1"/>
</dbReference>